<evidence type="ECO:0000313" key="6">
    <source>
        <dbReference type="EMBL" id="TVO50555.1"/>
    </source>
</evidence>
<gene>
    <name evidence="6" type="ORF">FHP91_20875</name>
</gene>
<dbReference type="InterPro" id="IPR036986">
    <property type="entry name" value="S4_RNA-bd_sf"/>
</dbReference>
<feature type="region of interest" description="Disordered" evidence="4">
    <location>
        <begin position="1"/>
        <end position="70"/>
    </location>
</feature>
<proteinExistence type="inferred from homology"/>
<evidence type="ECO:0000256" key="4">
    <source>
        <dbReference type="SAM" id="MobiDB-lite"/>
    </source>
</evidence>
<dbReference type="InterPro" id="IPR002877">
    <property type="entry name" value="RNA_MeTrfase_FtsJ_dom"/>
</dbReference>
<protein>
    <submittedName>
        <fullName evidence="6">TlyA family RNA methyltransferase</fullName>
    </submittedName>
</protein>
<evidence type="ECO:0000256" key="1">
    <source>
        <dbReference type="ARBA" id="ARBA00022884"/>
    </source>
</evidence>
<dbReference type="OrthoDB" id="9784736at2"/>
<organism evidence="6 7">
    <name type="scientific">Denitromonas halophila</name>
    <dbReference type="NCBI Taxonomy" id="1629404"/>
    <lineage>
        <taxon>Bacteria</taxon>
        <taxon>Pseudomonadati</taxon>
        <taxon>Pseudomonadota</taxon>
        <taxon>Betaproteobacteria</taxon>
        <taxon>Rhodocyclales</taxon>
        <taxon>Zoogloeaceae</taxon>
        <taxon>Denitromonas</taxon>
    </lineage>
</organism>
<feature type="compositionally biased region" description="Low complexity" evidence="4">
    <location>
        <begin position="8"/>
        <end position="42"/>
    </location>
</feature>
<dbReference type="SUPFAM" id="SSF55174">
    <property type="entry name" value="Alpha-L RNA-binding motif"/>
    <property type="match status" value="1"/>
</dbReference>
<dbReference type="Gene3D" id="3.40.50.150">
    <property type="entry name" value="Vaccinia Virus protein VP39"/>
    <property type="match status" value="1"/>
</dbReference>
<dbReference type="CDD" id="cd00165">
    <property type="entry name" value="S4"/>
    <property type="match status" value="1"/>
</dbReference>
<dbReference type="GO" id="GO:0008168">
    <property type="term" value="F:methyltransferase activity"/>
    <property type="evidence" value="ECO:0007669"/>
    <property type="project" value="UniProtKB-KW"/>
</dbReference>
<sequence length="326" mass="34464">MSTWPIWRATASAAPPSRSTTSARTSTSTRSKSSRSSNDSTSGAPVKSFHRRTARPAPTPSVDATPAVDRHGLQRVDSLLVARGLAPSRTTAQRMIAAGRVRLGDQTITKASLALDEDAPLLVVPDPEDRYVSRGGLKLAGAMAHCHGSAHGLTVLDVGQSTGGFTDCLLQSGATRVVGVEVGHDQLHSSLHEHPRIDCLEGLNARDLTPEALGDAWPDGGFDLLVCDASFISLTLLMPRWPALLRPGGRVLALVKPQFEVGREGLAKGGIVRDHSLYTGVEARIRAAAVAAGLTVDDYFDSPITGGDGNREFFLAAHLNELTDDA</sequence>
<dbReference type="Pfam" id="PF01479">
    <property type="entry name" value="S4"/>
    <property type="match status" value="1"/>
</dbReference>
<dbReference type="AlphaFoldDB" id="A0A557QCC4"/>
<dbReference type="GO" id="GO:0003723">
    <property type="term" value="F:RNA binding"/>
    <property type="evidence" value="ECO:0007669"/>
    <property type="project" value="UniProtKB-KW"/>
</dbReference>
<keyword evidence="1 3" id="KW-0694">RNA-binding</keyword>
<dbReference type="PROSITE" id="PS50889">
    <property type="entry name" value="S4"/>
    <property type="match status" value="1"/>
</dbReference>
<evidence type="ECO:0000256" key="2">
    <source>
        <dbReference type="ARBA" id="ARBA00029460"/>
    </source>
</evidence>
<dbReference type="InterPro" id="IPR002942">
    <property type="entry name" value="S4_RNA-bd"/>
</dbReference>
<comment type="similarity">
    <text evidence="2">Belongs to the TlyA family.</text>
</comment>
<dbReference type="PANTHER" id="PTHR32319:SF0">
    <property type="entry name" value="BACTERIAL HEMOLYSIN-LIKE PROTEIN"/>
    <property type="match status" value="1"/>
</dbReference>
<dbReference type="InterPro" id="IPR029063">
    <property type="entry name" value="SAM-dependent_MTases_sf"/>
</dbReference>
<dbReference type="GO" id="GO:0032259">
    <property type="term" value="P:methylation"/>
    <property type="evidence" value="ECO:0007669"/>
    <property type="project" value="UniProtKB-KW"/>
</dbReference>
<dbReference type="Gene3D" id="3.10.290.10">
    <property type="entry name" value="RNA-binding S4 domain"/>
    <property type="match status" value="1"/>
</dbReference>
<keyword evidence="6" id="KW-0489">Methyltransferase</keyword>
<evidence type="ECO:0000313" key="7">
    <source>
        <dbReference type="Proteomes" id="UP000319502"/>
    </source>
</evidence>
<dbReference type="InterPro" id="IPR047048">
    <property type="entry name" value="TlyA"/>
</dbReference>
<feature type="domain" description="RNA-binding S4" evidence="5">
    <location>
        <begin position="74"/>
        <end position="140"/>
    </location>
</feature>
<name>A0A557QCC4_9RHOO</name>
<dbReference type="CDD" id="cd02440">
    <property type="entry name" value="AdoMet_MTases"/>
    <property type="match status" value="1"/>
</dbReference>
<dbReference type="SUPFAM" id="SSF53335">
    <property type="entry name" value="S-adenosyl-L-methionine-dependent methyltransferases"/>
    <property type="match status" value="1"/>
</dbReference>
<keyword evidence="6" id="KW-0808">Transferase</keyword>
<dbReference type="Pfam" id="PF01728">
    <property type="entry name" value="FtsJ"/>
    <property type="match status" value="1"/>
</dbReference>
<dbReference type="SMART" id="SM00363">
    <property type="entry name" value="S4"/>
    <property type="match status" value="1"/>
</dbReference>
<evidence type="ECO:0000259" key="5">
    <source>
        <dbReference type="SMART" id="SM00363"/>
    </source>
</evidence>
<comment type="caution">
    <text evidence="6">The sequence shown here is derived from an EMBL/GenBank/DDBJ whole genome shotgun (WGS) entry which is preliminary data.</text>
</comment>
<reference evidence="6 7" key="1">
    <citation type="submission" date="2019-07" db="EMBL/GenBank/DDBJ databases">
        <title>The pathways for chlorine oxyanion respiration interact through the shared metabolite chlorate.</title>
        <authorList>
            <person name="Barnum T.P."/>
            <person name="Cheng Y."/>
            <person name="Hill K.A."/>
            <person name="Lucas L.N."/>
            <person name="Carlson H.K."/>
            <person name="Coates J.D."/>
        </authorList>
    </citation>
    <scope>NUCLEOTIDE SEQUENCE [LARGE SCALE GENOMIC DNA]</scope>
    <source>
        <strain evidence="6 7">SFB-3</strain>
    </source>
</reference>
<dbReference type="Proteomes" id="UP000319502">
    <property type="component" value="Unassembled WGS sequence"/>
</dbReference>
<keyword evidence="7" id="KW-1185">Reference proteome</keyword>
<evidence type="ECO:0000256" key="3">
    <source>
        <dbReference type="PROSITE-ProRule" id="PRU00182"/>
    </source>
</evidence>
<accession>A0A557QCC4</accession>
<dbReference type="EMBL" id="VMNK01000030">
    <property type="protein sequence ID" value="TVO50555.1"/>
    <property type="molecule type" value="Genomic_DNA"/>
</dbReference>
<dbReference type="PANTHER" id="PTHR32319">
    <property type="entry name" value="BACTERIAL HEMOLYSIN-LIKE PROTEIN"/>
    <property type="match status" value="1"/>
</dbReference>